<dbReference type="InterPro" id="IPR008258">
    <property type="entry name" value="Transglycosylase_SLT_dom_1"/>
</dbReference>
<gene>
    <name evidence="3" type="ORF">DD235_01975</name>
</gene>
<keyword evidence="1" id="KW-0472">Membrane</keyword>
<dbReference type="Gene3D" id="1.10.530.10">
    <property type="match status" value="1"/>
</dbReference>
<dbReference type="Proteomes" id="UP000245212">
    <property type="component" value="Unassembled WGS sequence"/>
</dbReference>
<dbReference type="InterPro" id="IPR023346">
    <property type="entry name" value="Lysozyme-like_dom_sf"/>
</dbReference>
<dbReference type="Pfam" id="PF01464">
    <property type="entry name" value="SLT"/>
    <property type="match status" value="1"/>
</dbReference>
<evidence type="ECO:0000256" key="1">
    <source>
        <dbReference type="SAM" id="Phobius"/>
    </source>
</evidence>
<feature type="domain" description="Transglycosylase SLT" evidence="2">
    <location>
        <begin position="149"/>
        <end position="237"/>
    </location>
</feature>
<dbReference type="CDD" id="cd00254">
    <property type="entry name" value="LT-like"/>
    <property type="match status" value="1"/>
</dbReference>
<evidence type="ECO:0000313" key="3">
    <source>
        <dbReference type="EMBL" id="PWF24967.1"/>
    </source>
</evidence>
<protein>
    <submittedName>
        <fullName evidence="3">Lytic transglycosylase</fullName>
    </submittedName>
</protein>
<comment type="caution">
    <text evidence="3">The sequence shown here is derived from an EMBL/GenBank/DDBJ whole genome shotgun (WGS) entry which is preliminary data.</text>
</comment>
<dbReference type="SUPFAM" id="SSF53955">
    <property type="entry name" value="Lysozyme-like"/>
    <property type="match status" value="1"/>
</dbReference>
<accession>A0A2V1K5W8</accession>
<organism evidence="3 4">
    <name type="scientific">Corticimicrobacter populi</name>
    <dbReference type="NCBI Taxonomy" id="2175229"/>
    <lineage>
        <taxon>Bacteria</taxon>
        <taxon>Pseudomonadati</taxon>
        <taxon>Pseudomonadota</taxon>
        <taxon>Betaproteobacteria</taxon>
        <taxon>Burkholderiales</taxon>
        <taxon>Alcaligenaceae</taxon>
        <taxon>Corticimicrobacter</taxon>
    </lineage>
</organism>
<sequence>MEWKHMASLFKSTDSWRMWRNAQHLAAEFLRSAAIYSGILVLVAGMMVMVMPDMRARLYEAHEAALSVFESMAGRDSYGVAGRGSDEDSLSGDAVGDLDMMRALQDDGRIGNAAGAEVSAEQLDALRSYIARKYKVAYDATGMMVAGAFEAARRFDIDPVLVLAVMAIESRYNPFAESHVGAQGLMQVMTRVHHDKFDALGEGGHALNPLANIHVGTRILRDCIQRRGSVDGGLACYVGATGPGDGGYGAKVRAERRRLSLAAGLPLRRD</sequence>
<dbReference type="EMBL" id="QETA01000001">
    <property type="protein sequence ID" value="PWF24967.1"/>
    <property type="molecule type" value="Genomic_DNA"/>
</dbReference>
<evidence type="ECO:0000313" key="4">
    <source>
        <dbReference type="Proteomes" id="UP000245212"/>
    </source>
</evidence>
<dbReference type="AlphaFoldDB" id="A0A2V1K5W8"/>
<evidence type="ECO:0000259" key="2">
    <source>
        <dbReference type="Pfam" id="PF01464"/>
    </source>
</evidence>
<reference evidence="4" key="1">
    <citation type="submission" date="2018-05" db="EMBL/GenBank/DDBJ databases">
        <authorList>
            <person name="Li Y."/>
        </authorList>
    </citation>
    <scope>NUCLEOTIDE SEQUENCE [LARGE SCALE GENOMIC DNA]</scope>
    <source>
        <strain evidence="4">3d-2-2</strain>
    </source>
</reference>
<feature type="transmembrane region" description="Helical" evidence="1">
    <location>
        <begin position="29"/>
        <end position="50"/>
    </location>
</feature>
<keyword evidence="4" id="KW-1185">Reference proteome</keyword>
<name>A0A2V1K5W8_9BURK</name>
<keyword evidence="1" id="KW-0812">Transmembrane</keyword>
<keyword evidence="1" id="KW-1133">Transmembrane helix</keyword>
<proteinExistence type="predicted"/>
<dbReference type="RefSeq" id="WP_109060370.1">
    <property type="nucleotide sequence ID" value="NZ_QETA01000001.1"/>
</dbReference>